<dbReference type="Pfam" id="PF14021">
    <property type="entry name" value="TNT"/>
    <property type="match status" value="1"/>
</dbReference>
<dbReference type="OrthoDB" id="6636741at2"/>
<accession>Q6D1N3</accession>
<protein>
    <recommendedName>
        <fullName evidence="2">TNT domain-containing protein</fullName>
    </recommendedName>
</protein>
<feature type="compositionally biased region" description="Basic and acidic residues" evidence="1">
    <location>
        <begin position="1"/>
        <end position="13"/>
    </location>
</feature>
<reference evidence="3" key="1">
    <citation type="submission" date="2004-02" db="EMBL/GenBank/DDBJ databases">
        <title>The genome sequence of the enterobacterial phytopathogen Erwinia carotovora subsp. atroseptica SCRI1043 and functional genomic identification of novel virulence factors.</title>
        <authorList>
            <person name="Bell K.S."/>
            <person name="Sebaihia M."/>
            <person name="Pritchard L."/>
            <person name="Holden M."/>
            <person name="Hyman L.J."/>
            <person name="Holeva M.C."/>
            <person name="Thomson N.R."/>
            <person name="Bentley S.D."/>
            <person name="Churcher C."/>
            <person name="Mungall K."/>
            <person name="Atkin R."/>
            <person name="Bason N."/>
            <person name="Brooks K."/>
            <person name="Chillingworth T."/>
            <person name="Clark K."/>
            <person name="Doggett J."/>
            <person name="Fraser A."/>
            <person name="Hance Z."/>
            <person name="Hauser H."/>
            <person name="Jagels K."/>
            <person name="Moule S."/>
            <person name="Norbertczak H."/>
            <person name="Ormond D."/>
            <person name="Price C."/>
            <person name="Quail M.A."/>
            <person name="Sanders M."/>
            <person name="Walker D."/>
            <person name="Whitehead S."/>
            <person name="Salmond G.P.C."/>
            <person name="Birch P.R.J."/>
            <person name="Barrell B.G."/>
            <person name="Parkhill J."/>
            <person name="Toth I.K."/>
        </authorList>
    </citation>
    <scope>NUCLEOTIDE SEQUENCE</scope>
    <source>
        <strain evidence="3">SCRI1043</strain>
    </source>
</reference>
<dbReference type="GO" id="GO:0050135">
    <property type="term" value="F:NADP+ nucleosidase activity"/>
    <property type="evidence" value="ECO:0007669"/>
    <property type="project" value="InterPro"/>
</dbReference>
<dbReference type="AlphaFoldDB" id="Q6D1N3"/>
<organism evidence="3 4">
    <name type="scientific">Pectobacterium atrosepticum (strain SCRI 1043 / ATCC BAA-672)</name>
    <name type="common">Erwinia carotovora subsp. atroseptica</name>
    <dbReference type="NCBI Taxonomy" id="218491"/>
    <lineage>
        <taxon>Bacteria</taxon>
        <taxon>Pseudomonadati</taxon>
        <taxon>Pseudomonadota</taxon>
        <taxon>Gammaproteobacteria</taxon>
        <taxon>Enterobacterales</taxon>
        <taxon>Pectobacteriaceae</taxon>
        <taxon>Pectobacterium</taxon>
    </lineage>
</organism>
<dbReference type="STRING" id="218491.ECA3412"/>
<dbReference type="KEGG" id="eca:ECA3412"/>
<evidence type="ECO:0000259" key="2">
    <source>
        <dbReference type="Pfam" id="PF14021"/>
    </source>
</evidence>
<evidence type="ECO:0000313" key="4">
    <source>
        <dbReference type="Proteomes" id="UP000007966"/>
    </source>
</evidence>
<gene>
    <name evidence="3" type="ordered locus">ECA3412</name>
</gene>
<dbReference type="Proteomes" id="UP000007966">
    <property type="component" value="Chromosome"/>
</dbReference>
<dbReference type="InterPro" id="IPR025331">
    <property type="entry name" value="TNT"/>
</dbReference>
<feature type="region of interest" description="Disordered" evidence="1">
    <location>
        <begin position="1"/>
        <end position="34"/>
    </location>
</feature>
<dbReference type="RefSeq" id="WP_011094926.1">
    <property type="nucleotide sequence ID" value="NC_004547.2"/>
</dbReference>
<dbReference type="GeneID" id="57211316"/>
<feature type="domain" description="TNT" evidence="2">
    <location>
        <begin position="37"/>
        <end position="122"/>
    </location>
</feature>
<proteinExistence type="predicted"/>
<dbReference type="eggNOG" id="COG3210">
    <property type="taxonomic scope" value="Bacteria"/>
</dbReference>
<sequence length="123" mass="13778">MLENIEASRRARESSNFSDHNEWPPNRGFDGDSSKFTLLPGSTIDRYGTEYGTFASPEGVPYRDRALKPGSDGRPYNVYEVVKPITVDAGDIKGWFGYEGGGTQYELPDKIINLVRDGSLKRR</sequence>
<dbReference type="EMBL" id="BX950851">
    <property type="protein sequence ID" value="CAG76312.1"/>
    <property type="molecule type" value="Genomic_DNA"/>
</dbReference>
<evidence type="ECO:0000313" key="3">
    <source>
        <dbReference type="EMBL" id="CAG76312.1"/>
    </source>
</evidence>
<dbReference type="InterPro" id="IPR053024">
    <property type="entry name" value="Fungal_surface_NADase"/>
</dbReference>
<dbReference type="PANTHER" id="PTHR42059:SF1">
    <property type="entry name" value="TNT DOMAIN-CONTAINING PROTEIN"/>
    <property type="match status" value="1"/>
</dbReference>
<keyword evidence="4" id="KW-1185">Reference proteome</keyword>
<dbReference type="PANTHER" id="PTHR42059">
    <property type="entry name" value="TNT DOMAIN-CONTAINING PROTEIN"/>
    <property type="match status" value="1"/>
</dbReference>
<evidence type="ECO:0000256" key="1">
    <source>
        <dbReference type="SAM" id="MobiDB-lite"/>
    </source>
</evidence>
<name>Q6D1N3_PECAS</name>
<dbReference type="HOGENOM" id="CLU_112048_1_0_6"/>